<organism evidence="5 6">
    <name type="scientific">Xylaria grammica</name>
    <dbReference type="NCBI Taxonomy" id="363999"/>
    <lineage>
        <taxon>Eukaryota</taxon>
        <taxon>Fungi</taxon>
        <taxon>Dikarya</taxon>
        <taxon>Ascomycota</taxon>
        <taxon>Pezizomycotina</taxon>
        <taxon>Sordariomycetes</taxon>
        <taxon>Xylariomycetidae</taxon>
        <taxon>Xylariales</taxon>
        <taxon>Xylariaceae</taxon>
        <taxon>Xylaria</taxon>
    </lineage>
</organism>
<evidence type="ECO:0000313" key="5">
    <source>
        <dbReference type="EMBL" id="RWA11652.1"/>
    </source>
</evidence>
<dbReference type="Pfam" id="PF12796">
    <property type="entry name" value="Ank_2"/>
    <property type="match status" value="1"/>
</dbReference>
<feature type="region of interest" description="Disordered" evidence="4">
    <location>
        <begin position="1"/>
        <end position="30"/>
    </location>
</feature>
<gene>
    <name evidence="5" type="ORF">EKO27_g3444</name>
</gene>
<dbReference type="InterPro" id="IPR036770">
    <property type="entry name" value="Ankyrin_rpt-contain_sf"/>
</dbReference>
<feature type="compositionally biased region" description="Polar residues" evidence="4">
    <location>
        <begin position="12"/>
        <end position="22"/>
    </location>
</feature>
<dbReference type="Gene3D" id="1.25.40.20">
    <property type="entry name" value="Ankyrin repeat-containing domain"/>
    <property type="match status" value="1"/>
</dbReference>
<dbReference type="PANTHER" id="PTHR24173">
    <property type="entry name" value="ANKYRIN REPEAT CONTAINING"/>
    <property type="match status" value="1"/>
</dbReference>
<name>A0A439DB81_9PEZI</name>
<dbReference type="InterPro" id="IPR002110">
    <property type="entry name" value="Ankyrin_rpt"/>
</dbReference>
<evidence type="ECO:0000313" key="6">
    <source>
        <dbReference type="Proteomes" id="UP000286045"/>
    </source>
</evidence>
<dbReference type="EMBL" id="RYZI01000073">
    <property type="protein sequence ID" value="RWA11652.1"/>
    <property type="molecule type" value="Genomic_DNA"/>
</dbReference>
<feature type="compositionally biased region" description="Basic and acidic residues" evidence="4">
    <location>
        <begin position="80"/>
        <end position="93"/>
    </location>
</feature>
<dbReference type="PROSITE" id="PS50088">
    <property type="entry name" value="ANK_REPEAT"/>
    <property type="match status" value="1"/>
</dbReference>
<evidence type="ECO:0000256" key="4">
    <source>
        <dbReference type="SAM" id="MobiDB-lite"/>
    </source>
</evidence>
<keyword evidence="1" id="KW-0677">Repeat</keyword>
<proteinExistence type="predicted"/>
<dbReference type="SUPFAM" id="SSF48403">
    <property type="entry name" value="Ankyrin repeat"/>
    <property type="match status" value="1"/>
</dbReference>
<feature type="region of interest" description="Disordered" evidence="4">
    <location>
        <begin position="550"/>
        <end position="581"/>
    </location>
</feature>
<feature type="compositionally biased region" description="Basic and acidic residues" evidence="4">
    <location>
        <begin position="1"/>
        <end position="10"/>
    </location>
</feature>
<dbReference type="STRING" id="363999.A0A439DB81"/>
<evidence type="ECO:0000256" key="2">
    <source>
        <dbReference type="ARBA" id="ARBA00023043"/>
    </source>
</evidence>
<dbReference type="Proteomes" id="UP000286045">
    <property type="component" value="Unassembled WGS sequence"/>
</dbReference>
<reference evidence="5 6" key="1">
    <citation type="submission" date="2018-12" db="EMBL/GenBank/DDBJ databases">
        <title>Draft genome sequence of Xylaria grammica IHI A82.</title>
        <authorList>
            <person name="Buettner E."/>
            <person name="Kellner H."/>
        </authorList>
    </citation>
    <scope>NUCLEOTIDE SEQUENCE [LARGE SCALE GENOMIC DNA]</scope>
    <source>
        <strain evidence="5 6">IHI A82</strain>
    </source>
</reference>
<keyword evidence="6" id="KW-1185">Reference proteome</keyword>
<dbReference type="PANTHER" id="PTHR24173:SF74">
    <property type="entry name" value="ANKYRIN REPEAT DOMAIN-CONTAINING PROTEIN 16"/>
    <property type="match status" value="1"/>
</dbReference>
<accession>A0A439DB81</accession>
<sequence>MWKSVRDKMDSASPTASASTNRGGRPKDWTEPRTRRLIRLYLFTTLPFPKILELLEEDEFKPGKDAANKVKNSVLGNDPRWIRPKDEKEEQTRIRGLRNSLRGRRSRQDTASHDLNGAAPEHSMGFGTFSEDRSFGGTTIARSYRSSIEELDRPDSASFAYSGANTDIFTMAPHDVNSSRFIPSFIGRLTTSRQDTGLTTSTDISITSALREKLSFLSIDRAKRTVKVLKRYTFPKNLDSQRSPNVSSGPFQGPEFYSPADRIGGLSNATYAVPGDFLNAELFAHQRRCASESPAHAAGVCWCKVNDQVFETRIMWDGLEVPSNISDPALMKKDLFGNTMFHRLAAMEGIQDLFFYLVCQALREPYLPIRDSNSAGQTFLHALHRSWFQEGSKLTDLLDVLRSENFDIFATDIYGRNFYHNLRANRSNSARFPGHSSDINRMNRRDAFGMKPMDMWSSPDANYAAAAHIQGTQGVNTKTQAGFTRPVPRINTQAGTVEDKELLLHTDLLRVVLTAVGVDEDFSPDARNEDSQGRNGFHCLAEVDFCLSPGTPKPGSRGHLKDDSKPSPQGYNKRKHNEAEEIELPRTAVESRRLQCVEGLINAKVDANQYDRQGNTPLMSFVINSSDATKYDKEECESILRALVQKADARLELRNRHGETALHLAARHGKTIALRVLLELGANPHTRNSQGLSILEVLDNLYNTTERDDKNNARFEACRAILTRTKDYAKQSPTLLDEWGV</sequence>
<protein>
    <submittedName>
        <fullName evidence="5">Uncharacterized protein</fullName>
    </submittedName>
</protein>
<dbReference type="PROSITE" id="PS50297">
    <property type="entry name" value="ANK_REP_REGION"/>
    <property type="match status" value="1"/>
</dbReference>
<dbReference type="AlphaFoldDB" id="A0A439DB81"/>
<feature type="region of interest" description="Disordered" evidence="4">
    <location>
        <begin position="78"/>
        <end position="127"/>
    </location>
</feature>
<dbReference type="SMART" id="SM00248">
    <property type="entry name" value="ANK"/>
    <property type="match status" value="2"/>
</dbReference>
<evidence type="ECO:0000256" key="3">
    <source>
        <dbReference type="PROSITE-ProRule" id="PRU00023"/>
    </source>
</evidence>
<comment type="caution">
    <text evidence="5">The sequence shown here is derived from an EMBL/GenBank/DDBJ whole genome shotgun (WGS) entry which is preliminary data.</text>
</comment>
<evidence type="ECO:0000256" key="1">
    <source>
        <dbReference type="ARBA" id="ARBA00022737"/>
    </source>
</evidence>
<keyword evidence="2 3" id="KW-0040">ANK repeat</keyword>
<feature type="repeat" description="ANK" evidence="3">
    <location>
        <begin position="657"/>
        <end position="689"/>
    </location>
</feature>